<dbReference type="AlphaFoldDB" id="A0A6J7HZJ6"/>
<protein>
    <submittedName>
        <fullName evidence="2">Unannotated protein</fullName>
    </submittedName>
</protein>
<sequence length="85" mass="8983">MQASSGRVGFRSLPGLTLLALRCYLRFGLPHATFEGRKAARIGAGPENRSAMTDWVLHAIGNVGVLCVLGASFLLSIGKIKAISN</sequence>
<evidence type="ECO:0000313" key="2">
    <source>
        <dbReference type="EMBL" id="CAB4923911.1"/>
    </source>
</evidence>
<name>A0A6J7HZJ6_9ZZZZ</name>
<organism evidence="2">
    <name type="scientific">freshwater metagenome</name>
    <dbReference type="NCBI Taxonomy" id="449393"/>
    <lineage>
        <taxon>unclassified sequences</taxon>
        <taxon>metagenomes</taxon>
        <taxon>ecological metagenomes</taxon>
    </lineage>
</organism>
<proteinExistence type="predicted"/>
<keyword evidence="1" id="KW-0812">Transmembrane</keyword>
<evidence type="ECO:0000256" key="1">
    <source>
        <dbReference type="SAM" id="Phobius"/>
    </source>
</evidence>
<keyword evidence="1" id="KW-1133">Transmembrane helix</keyword>
<feature type="transmembrane region" description="Helical" evidence="1">
    <location>
        <begin position="55"/>
        <end position="77"/>
    </location>
</feature>
<gene>
    <name evidence="2" type="ORF">UFOPK3720_00375</name>
</gene>
<keyword evidence="1" id="KW-0472">Membrane</keyword>
<accession>A0A6J7HZJ6</accession>
<reference evidence="2" key="1">
    <citation type="submission" date="2020-05" db="EMBL/GenBank/DDBJ databases">
        <authorList>
            <person name="Chiriac C."/>
            <person name="Salcher M."/>
            <person name="Ghai R."/>
            <person name="Kavagutti S V."/>
        </authorList>
    </citation>
    <scope>NUCLEOTIDE SEQUENCE</scope>
</reference>
<dbReference type="EMBL" id="CAFBNB010000046">
    <property type="protein sequence ID" value="CAB4923911.1"/>
    <property type="molecule type" value="Genomic_DNA"/>
</dbReference>